<dbReference type="EMBL" id="JASCIQ010000008">
    <property type="protein sequence ID" value="MDI3404187.1"/>
    <property type="molecule type" value="Genomic_DNA"/>
</dbReference>
<feature type="chain" id="PRO_5047492091" evidence="1">
    <location>
        <begin position="19"/>
        <end position="129"/>
    </location>
</feature>
<dbReference type="RefSeq" id="WP_282542138.1">
    <property type="nucleotide sequence ID" value="NZ_JASCIQ010000008.1"/>
</dbReference>
<keyword evidence="1" id="KW-0732">Signal</keyword>
<organism evidence="2 3">
    <name type="scientific">Streptomyces cavernicola</name>
    <dbReference type="NCBI Taxonomy" id="3043613"/>
    <lineage>
        <taxon>Bacteria</taxon>
        <taxon>Bacillati</taxon>
        <taxon>Actinomycetota</taxon>
        <taxon>Actinomycetes</taxon>
        <taxon>Kitasatosporales</taxon>
        <taxon>Streptomycetaceae</taxon>
        <taxon>Streptomyces</taxon>
    </lineage>
</organism>
<protein>
    <submittedName>
        <fullName evidence="2">Peptidase inhibitor family I36 protein</fullName>
    </submittedName>
</protein>
<evidence type="ECO:0000313" key="2">
    <source>
        <dbReference type="EMBL" id="MDI3404187.1"/>
    </source>
</evidence>
<keyword evidence="3" id="KW-1185">Reference proteome</keyword>
<evidence type="ECO:0000313" key="3">
    <source>
        <dbReference type="Proteomes" id="UP001223978"/>
    </source>
</evidence>
<evidence type="ECO:0000256" key="1">
    <source>
        <dbReference type="SAM" id="SignalP"/>
    </source>
</evidence>
<name>A0ABT6S7W5_9ACTN</name>
<dbReference type="Proteomes" id="UP001223978">
    <property type="component" value="Unassembled WGS sequence"/>
</dbReference>
<reference evidence="2 3" key="1">
    <citation type="submission" date="2023-05" db="EMBL/GenBank/DDBJ databases">
        <title>Draft genome sequence of Streptomyces sp. B-S-A6 isolated from a cave soil in Thailand.</title>
        <authorList>
            <person name="Chamroensaksri N."/>
            <person name="Muangham S."/>
        </authorList>
    </citation>
    <scope>NUCLEOTIDE SEQUENCE [LARGE SCALE GENOMIC DNA]</scope>
    <source>
        <strain evidence="2 3">B-S-A6</strain>
    </source>
</reference>
<feature type="signal peptide" evidence="1">
    <location>
        <begin position="1"/>
        <end position="18"/>
    </location>
</feature>
<gene>
    <name evidence="2" type="ORF">QIS96_10185</name>
</gene>
<proteinExistence type="predicted"/>
<comment type="caution">
    <text evidence="2">The sequence shown here is derived from an EMBL/GenBank/DDBJ whole genome shotgun (WGS) entry which is preliminary data.</text>
</comment>
<accession>A0ABT6S7W5</accession>
<dbReference type="Pfam" id="PF03995">
    <property type="entry name" value="Inhibitor_I36"/>
    <property type="match status" value="1"/>
</dbReference>
<sequence>MTAAAGLLALGMATAAQATNSDTTARFEVQGKSSCPDGYVCVWNNNSFSGKPKWKSKGNLNRDVFSADGISILNNGTRYPGADHIYYKYTYQPGGKEVSGCLHYPGSTPNSKKTYTGVVLNYAQWGGEC</sequence>